<evidence type="ECO:0000313" key="1">
    <source>
        <dbReference type="EMBL" id="SDZ32098.1"/>
    </source>
</evidence>
<sequence>MRRIRLLSLVIVLVSLGLLPFPRHVLFPGWAGLNYVSDGVWMEATAGDSERFVEELTWAEAQVADWWGEVPDRPRILVCGSLKCDSALNGPGPYAQAYGRHLLIVHARLGLEDPELRRAILAHELSHIIVASRVSIPAYLRGDMPAWLNEGLAVLASDDPRFNLTPGLCDMLVEEPLPEGMRDWGHLAGEGNRPIYQAAACRARAWLENNDLADI</sequence>
<dbReference type="EMBL" id="FNPX01000010">
    <property type="protein sequence ID" value="SDZ32098.1"/>
    <property type="molecule type" value="Genomic_DNA"/>
</dbReference>
<evidence type="ECO:0008006" key="3">
    <source>
        <dbReference type="Google" id="ProtNLM"/>
    </source>
</evidence>
<evidence type="ECO:0000313" key="2">
    <source>
        <dbReference type="Proteomes" id="UP000198914"/>
    </source>
</evidence>
<dbReference type="RefSeq" id="WP_092646248.1">
    <property type="nucleotide sequence ID" value="NZ_FNPX01000010.1"/>
</dbReference>
<organism evidence="1 2">
    <name type="scientific">Jannaschia faecimaris</name>
    <dbReference type="NCBI Taxonomy" id="1244108"/>
    <lineage>
        <taxon>Bacteria</taxon>
        <taxon>Pseudomonadati</taxon>
        <taxon>Pseudomonadota</taxon>
        <taxon>Alphaproteobacteria</taxon>
        <taxon>Rhodobacterales</taxon>
        <taxon>Roseobacteraceae</taxon>
        <taxon>Jannaschia</taxon>
    </lineage>
</organism>
<accession>A0A1H3S3A8</accession>
<keyword evidence="2" id="KW-1185">Reference proteome</keyword>
<dbReference type="AlphaFoldDB" id="A0A1H3S3A8"/>
<dbReference type="STRING" id="1244108.SAMN05444004_11088"/>
<gene>
    <name evidence="1" type="ORF">SAMN05444004_11088</name>
</gene>
<protein>
    <recommendedName>
        <fullName evidence="3">Peptidase MA superfamily protein</fullName>
    </recommendedName>
</protein>
<name>A0A1H3S3A8_9RHOB</name>
<dbReference type="OrthoDB" id="43895at2"/>
<reference evidence="2" key="1">
    <citation type="submission" date="2016-10" db="EMBL/GenBank/DDBJ databases">
        <authorList>
            <person name="Varghese N."/>
            <person name="Submissions S."/>
        </authorList>
    </citation>
    <scope>NUCLEOTIDE SEQUENCE [LARGE SCALE GENOMIC DNA]</scope>
    <source>
        <strain evidence="2">DSM 100420</strain>
    </source>
</reference>
<proteinExistence type="predicted"/>
<dbReference type="Proteomes" id="UP000198914">
    <property type="component" value="Unassembled WGS sequence"/>
</dbReference>